<keyword evidence="2" id="KW-1185">Reference proteome</keyword>
<accession>A0ACD5Y961</accession>
<dbReference type="EnsemblPlants" id="AVESA.00010b.r2.5DG0935720.1">
    <property type="protein sequence ID" value="AVESA.00010b.r2.5DG0935720.1.CDS.1"/>
    <property type="gene ID" value="AVESA.00010b.r2.5DG0935720"/>
</dbReference>
<reference evidence="1" key="2">
    <citation type="submission" date="2025-09" db="UniProtKB">
        <authorList>
            <consortium name="EnsemblPlants"/>
        </authorList>
    </citation>
    <scope>IDENTIFICATION</scope>
</reference>
<proteinExistence type="predicted"/>
<evidence type="ECO:0000313" key="1">
    <source>
        <dbReference type="EnsemblPlants" id="AVESA.00010b.r2.5DG0935720.1.CDS.1"/>
    </source>
</evidence>
<name>A0ACD5Y961_AVESA</name>
<reference evidence="1" key="1">
    <citation type="submission" date="2021-05" db="EMBL/GenBank/DDBJ databases">
        <authorList>
            <person name="Scholz U."/>
            <person name="Mascher M."/>
            <person name="Fiebig A."/>
        </authorList>
    </citation>
    <scope>NUCLEOTIDE SEQUENCE [LARGE SCALE GENOMIC DNA]</scope>
</reference>
<protein>
    <submittedName>
        <fullName evidence="1">Uncharacterized protein</fullName>
    </submittedName>
</protein>
<evidence type="ECO:0000313" key="2">
    <source>
        <dbReference type="Proteomes" id="UP001732700"/>
    </source>
</evidence>
<organism evidence="1 2">
    <name type="scientific">Avena sativa</name>
    <name type="common">Oat</name>
    <dbReference type="NCBI Taxonomy" id="4498"/>
    <lineage>
        <taxon>Eukaryota</taxon>
        <taxon>Viridiplantae</taxon>
        <taxon>Streptophyta</taxon>
        <taxon>Embryophyta</taxon>
        <taxon>Tracheophyta</taxon>
        <taxon>Spermatophyta</taxon>
        <taxon>Magnoliopsida</taxon>
        <taxon>Liliopsida</taxon>
        <taxon>Poales</taxon>
        <taxon>Poaceae</taxon>
        <taxon>BOP clade</taxon>
        <taxon>Pooideae</taxon>
        <taxon>Poodae</taxon>
        <taxon>Poeae</taxon>
        <taxon>Poeae Chloroplast Group 1 (Aveneae type)</taxon>
        <taxon>Aveninae</taxon>
        <taxon>Avena</taxon>
    </lineage>
</organism>
<dbReference type="Proteomes" id="UP001732700">
    <property type="component" value="Chromosome 5D"/>
</dbReference>
<sequence length="405" mass="43455">MKVQTDPAGAATGLGPVAKTKLEIRQVWAHNLASAFADIRLLAEKFPYVSMDTEFPGVIHHPSKHHALLTPAERYAALKSNVDALHLIQVGLSFAATPDSPPSVAFEINLQEFDPRAHRHAPESVALLAAHGLDFDAHRKHGVQARDFAAFLMSSGLVCAGNAVTWVTFHSAYDFGYLVKLLIGRKLPRTLPEFLRLVRVFFGEGVYDIRHVMTRCGGLYGGLDRVAASLGVERAAGRSHQAGSDSALTWDAFRRIRQVYFPNQSVRGFAGVLFGLELETDLAAAAAPRDTEKKIKFGNISAAPPVGKEKIKFGTIGAAVPVGTETIKFGTIGAAAATGNNNNKNKLGGNYYAKFIVHNSSSGGNKAVNNNNNVRNRCAAVGGNGNHRNSRKVAPHPQVAVAALR</sequence>